<evidence type="ECO:0000313" key="2">
    <source>
        <dbReference type="EMBL" id="MBB3726666.1"/>
    </source>
</evidence>
<dbReference type="AlphaFoldDB" id="A0A7W5Y6P5"/>
<sequence length="32" mass="3477">MLLRTPLTASPATSSVQPPGSPTSIRRDRARR</sequence>
<organism evidence="2 3">
    <name type="scientific">Nonomuraea dietziae</name>
    <dbReference type="NCBI Taxonomy" id="65515"/>
    <lineage>
        <taxon>Bacteria</taxon>
        <taxon>Bacillati</taxon>
        <taxon>Actinomycetota</taxon>
        <taxon>Actinomycetes</taxon>
        <taxon>Streptosporangiales</taxon>
        <taxon>Streptosporangiaceae</taxon>
        <taxon>Nonomuraea</taxon>
    </lineage>
</organism>
<feature type="compositionally biased region" description="Polar residues" evidence="1">
    <location>
        <begin position="7"/>
        <end position="24"/>
    </location>
</feature>
<name>A0A7W5Y6P5_9ACTN</name>
<reference evidence="2 3" key="1">
    <citation type="submission" date="2020-08" db="EMBL/GenBank/DDBJ databases">
        <title>Sequencing the genomes of 1000 actinobacteria strains.</title>
        <authorList>
            <person name="Klenk H.-P."/>
        </authorList>
    </citation>
    <scope>NUCLEOTIDE SEQUENCE [LARGE SCALE GENOMIC DNA]</scope>
    <source>
        <strain evidence="2 3">DSM 44320</strain>
    </source>
</reference>
<feature type="region of interest" description="Disordered" evidence="1">
    <location>
        <begin position="1"/>
        <end position="32"/>
    </location>
</feature>
<accession>A0A7W5Y6P5</accession>
<proteinExistence type="predicted"/>
<keyword evidence="3" id="KW-1185">Reference proteome</keyword>
<dbReference type="Proteomes" id="UP000579945">
    <property type="component" value="Unassembled WGS sequence"/>
</dbReference>
<evidence type="ECO:0000313" key="3">
    <source>
        <dbReference type="Proteomes" id="UP000579945"/>
    </source>
</evidence>
<gene>
    <name evidence="2" type="ORF">FHR33_002526</name>
</gene>
<evidence type="ECO:0000256" key="1">
    <source>
        <dbReference type="SAM" id="MobiDB-lite"/>
    </source>
</evidence>
<comment type="caution">
    <text evidence="2">The sequence shown here is derived from an EMBL/GenBank/DDBJ whole genome shotgun (WGS) entry which is preliminary data.</text>
</comment>
<dbReference type="EMBL" id="JACIBV010000001">
    <property type="protein sequence ID" value="MBB3726666.1"/>
    <property type="molecule type" value="Genomic_DNA"/>
</dbReference>
<protein>
    <submittedName>
        <fullName evidence="2">Uncharacterized protein</fullName>
    </submittedName>
</protein>